<dbReference type="Gene3D" id="3.40.30.10">
    <property type="entry name" value="Glutaredoxin"/>
    <property type="match status" value="1"/>
</dbReference>
<dbReference type="PANTHER" id="PTHR12782:SF5">
    <property type="entry name" value="PROSTAGLANDIN E SYNTHASE 2"/>
    <property type="match status" value="1"/>
</dbReference>
<name>A0AAW0EML7_9TRYP</name>
<organism evidence="2 3">
    <name type="scientific">Novymonas esmeraldas</name>
    <dbReference type="NCBI Taxonomy" id="1808958"/>
    <lineage>
        <taxon>Eukaryota</taxon>
        <taxon>Discoba</taxon>
        <taxon>Euglenozoa</taxon>
        <taxon>Kinetoplastea</taxon>
        <taxon>Metakinetoplastina</taxon>
        <taxon>Trypanosomatida</taxon>
        <taxon>Trypanosomatidae</taxon>
        <taxon>Novymonas</taxon>
    </lineage>
</organism>
<dbReference type="Gene3D" id="1.20.1050.10">
    <property type="match status" value="1"/>
</dbReference>
<evidence type="ECO:0000259" key="1">
    <source>
        <dbReference type="Pfam" id="PF13417"/>
    </source>
</evidence>
<dbReference type="InterPro" id="IPR036282">
    <property type="entry name" value="Glutathione-S-Trfase_C_sf"/>
</dbReference>
<gene>
    <name evidence="2" type="ORF">NESM_000359000</name>
</gene>
<evidence type="ECO:0000313" key="3">
    <source>
        <dbReference type="Proteomes" id="UP001430356"/>
    </source>
</evidence>
<dbReference type="Pfam" id="PF13417">
    <property type="entry name" value="GST_N_3"/>
    <property type="match status" value="1"/>
</dbReference>
<dbReference type="GO" id="GO:0005739">
    <property type="term" value="C:mitochondrion"/>
    <property type="evidence" value="ECO:0007669"/>
    <property type="project" value="TreeGrafter"/>
</dbReference>
<dbReference type="PANTHER" id="PTHR12782">
    <property type="entry name" value="MICROSOMAL PROSTAGLANDIN E SYNTHASE-2"/>
    <property type="match status" value="1"/>
</dbReference>
<dbReference type="SUPFAM" id="SSF47616">
    <property type="entry name" value="GST C-terminal domain-like"/>
    <property type="match status" value="1"/>
</dbReference>
<reference evidence="2 3" key="1">
    <citation type="journal article" date="2021" name="MBio">
        <title>A New Model Trypanosomatid, Novymonas esmeraldas: Genomic Perception of Its 'Candidatus Pandoraea novymonadis' Endosymbiont.</title>
        <authorList>
            <person name="Zakharova A."/>
            <person name="Saura A."/>
            <person name="Butenko A."/>
            <person name="Podesvova L."/>
            <person name="Warmusova S."/>
            <person name="Kostygov A.Y."/>
            <person name="Nenarokova A."/>
            <person name="Lukes J."/>
            <person name="Opperdoes F.R."/>
            <person name="Yurchenko V."/>
        </authorList>
    </citation>
    <scope>NUCLEOTIDE SEQUENCE [LARGE SCALE GENOMIC DNA]</scope>
    <source>
        <strain evidence="2 3">E262AT.01</strain>
    </source>
</reference>
<keyword evidence="3" id="KW-1185">Reference proteome</keyword>
<comment type="caution">
    <text evidence="2">The sequence shown here is derived from an EMBL/GenBank/DDBJ whole genome shotgun (WGS) entry which is preliminary data.</text>
</comment>
<evidence type="ECO:0000313" key="2">
    <source>
        <dbReference type="EMBL" id="KAK7194426.1"/>
    </source>
</evidence>
<dbReference type="AlphaFoldDB" id="A0AAW0EML7"/>
<dbReference type="Proteomes" id="UP001430356">
    <property type="component" value="Unassembled WGS sequence"/>
</dbReference>
<dbReference type="EMBL" id="JAECZO010000036">
    <property type="protein sequence ID" value="KAK7194426.1"/>
    <property type="molecule type" value="Genomic_DNA"/>
</dbReference>
<dbReference type="InterPro" id="IPR004045">
    <property type="entry name" value="Glutathione_S-Trfase_N"/>
</dbReference>
<dbReference type="InterPro" id="IPR036249">
    <property type="entry name" value="Thioredoxin-like_sf"/>
</dbReference>
<feature type="domain" description="GST N-terminal" evidence="1">
    <location>
        <begin position="108"/>
        <end position="184"/>
    </location>
</feature>
<dbReference type="SUPFAM" id="SSF52833">
    <property type="entry name" value="Thioredoxin-like"/>
    <property type="match status" value="1"/>
</dbReference>
<protein>
    <submittedName>
        <fullName evidence="2">Glutaredoxin/Glutathione S-transferase, N-terminal domain containing protein</fullName>
    </submittedName>
</protein>
<sequence>MRFLAKVATATAVTIGGGAAAVVYCQRSSSAAASGAPKELSAKEFNSLQNAALLQDALTPSHLPWTYHALKDRYTNLSTTGSAAASATAAAEGRVYTHTPADIQLTFYRLLGCPYCAKVEAVLRYHDVPYEEVWIDPLSGQGLPDRRYQLAPQLRFTPLVEPPGGPAAEASDSRSVYLVDSGEIAAQLSTPLQYTADVANPRISATRDWITNHFQGASFAIANNSFRDAYATYTYVTPSSYQNVLYHVVGSAALSVLSRYKIQPRLVAKMECSEGGAPETSPATAATSASTGLWMLSETARQSLAATIRAGVADDWLLAELQTFLQRRPDGNVFHGGNRPDLADVEMYGVTRVVDEHPRLGAVVRNGAFGEWQTAMQEKLRAHTGAVYA</sequence>
<proteinExistence type="predicted"/>
<accession>A0AAW0EML7</accession>